<feature type="region of interest" description="Disordered" evidence="2">
    <location>
        <begin position="130"/>
        <end position="164"/>
    </location>
</feature>
<organism evidence="3">
    <name type="scientific">Oikopleura dioica</name>
    <name type="common">Tunicate</name>
    <dbReference type="NCBI Taxonomy" id="34765"/>
    <lineage>
        <taxon>Eukaryota</taxon>
        <taxon>Metazoa</taxon>
        <taxon>Chordata</taxon>
        <taxon>Tunicata</taxon>
        <taxon>Appendicularia</taxon>
        <taxon>Copelata</taxon>
        <taxon>Oikopleuridae</taxon>
        <taxon>Oikopleura</taxon>
    </lineage>
</organism>
<dbReference type="OrthoDB" id="10441735at2759"/>
<feature type="region of interest" description="Disordered" evidence="2">
    <location>
        <begin position="1"/>
        <end position="102"/>
    </location>
</feature>
<evidence type="ECO:0000313" key="3">
    <source>
        <dbReference type="EMBL" id="CBY09689.1"/>
    </source>
</evidence>
<dbReference type="EMBL" id="FN653047">
    <property type="protein sequence ID" value="CBY09689.1"/>
    <property type="molecule type" value="Genomic_DNA"/>
</dbReference>
<sequence>MSEKRGASSPRTNPKKKPRKSVLKSEVAGPLRRSERRKSRVSFAPKNQVKEFDDYTSNSSANNSAAKDISLDKENTMNHESPSLFNMSTAPIGSKPAPNLEDTLDLLGGNEDFSINQNRLSMATQNLIPKTPEVQRPASPSFVLTPSPKKSDRPKKAKRPSLLQQVQQRRIFQREIDLMSQNAQDALSTPEKNQSEEVNSAEKMRANILSLFISSPGSGSSADDEAESTEKLGCGDRTMAFAESEEPSNETIISDKTMAFEKTMAMDETVNLGRNRDFDKTVFMEQTVVGDPDSNCEDEANTSQAVLAKPIVVTPKTSRTLQNILDNPRTPEDVKKIATNNPFEIPSPKIRSPLVDFDGISREIDLLNGNNDAPPTPDFARSRGRQALMRARDSLGLAKHMQMKKFQRNVSDQSATFDESARTALESLTPVAPKRLKMESELASSDSLGSIPALHFDGSIDHSSQTNNEMEESLVTPDTTEALELGKPVMMDKTVEMQKMTMKIEDLEGGKTAQLHARSLIGDNTLAQSAPWEDSELPDVPDQSEEINQFVTDLKSAFDAPKTGIVMKPLSQDRPHAAIMDNILLQPKVDLDKYLCDKFLRDMNKRKPAAVKFHYARDFDQFPIDLEKVMSAAKERARENAFDTIIRVQGDYLPLLDKMKHYRAEAEKVLKKNDELTPVLASLKDEHGCLTKEENDLTIKSRSAAEIQSEKDQLEKEMQELEDEISFEQEKIDAIPEVKMIDWEARCEAVAKKFNFLHFRYLKINLFIDSRLKFCAVSDKYSRYPLNNVHHVTIKHDSLRVLRSPALGGYVNTFRALDDHFIEYIADKANSMREAGLKQVKRVYPFINSHNEMYLHSLDKLMNFMKERCNKIVYKAETRTIKVKVMARSLSCTLFHVGFKLDFESLNFNFAGVLDPIDQYMPGVTQDINDAVAAVDKGNINYLLACIDAIEALTKMGSFNYQKTLYDNMRP</sequence>
<gene>
    <name evidence="3" type="ORF">GSOID_T00010499001</name>
</gene>
<accession>E4XG91</accession>
<evidence type="ECO:0000256" key="1">
    <source>
        <dbReference type="SAM" id="Coils"/>
    </source>
</evidence>
<protein>
    <recommendedName>
        <fullName evidence="5">Spc7 kinetochore protein domain-containing protein</fullName>
    </recommendedName>
</protein>
<feature type="compositionally biased region" description="Low complexity" evidence="2">
    <location>
        <begin position="57"/>
        <end position="66"/>
    </location>
</feature>
<evidence type="ECO:0008006" key="5">
    <source>
        <dbReference type="Google" id="ProtNLM"/>
    </source>
</evidence>
<name>E4XG91_OIKDI</name>
<dbReference type="InParanoid" id="E4XG91"/>
<feature type="coiled-coil region" evidence="1">
    <location>
        <begin position="697"/>
        <end position="731"/>
    </location>
</feature>
<dbReference type="AlphaFoldDB" id="E4XG91"/>
<dbReference type="Proteomes" id="UP000001307">
    <property type="component" value="Unassembled WGS sequence"/>
</dbReference>
<keyword evidence="1" id="KW-0175">Coiled coil</keyword>
<keyword evidence="4" id="KW-1185">Reference proteome</keyword>
<reference evidence="3" key="1">
    <citation type="journal article" date="2010" name="Science">
        <title>Plasticity of animal genome architecture unmasked by rapid evolution of a pelagic tunicate.</title>
        <authorList>
            <person name="Denoeud F."/>
            <person name="Henriet S."/>
            <person name="Mungpakdee S."/>
            <person name="Aury J.M."/>
            <person name="Da Silva C."/>
            <person name="Brinkmann H."/>
            <person name="Mikhaleva J."/>
            <person name="Olsen L.C."/>
            <person name="Jubin C."/>
            <person name="Canestro C."/>
            <person name="Bouquet J.M."/>
            <person name="Danks G."/>
            <person name="Poulain J."/>
            <person name="Campsteijn C."/>
            <person name="Adamski M."/>
            <person name="Cross I."/>
            <person name="Yadetie F."/>
            <person name="Muffato M."/>
            <person name="Louis A."/>
            <person name="Butcher S."/>
            <person name="Tsagkogeorga G."/>
            <person name="Konrad A."/>
            <person name="Singh S."/>
            <person name="Jensen M.F."/>
            <person name="Cong E.H."/>
            <person name="Eikeseth-Otteraa H."/>
            <person name="Noel B."/>
            <person name="Anthouard V."/>
            <person name="Porcel B.M."/>
            <person name="Kachouri-Lafond R."/>
            <person name="Nishino A."/>
            <person name="Ugolini M."/>
            <person name="Chourrout P."/>
            <person name="Nishida H."/>
            <person name="Aasland R."/>
            <person name="Huzurbazar S."/>
            <person name="Westhof E."/>
            <person name="Delsuc F."/>
            <person name="Lehrach H."/>
            <person name="Reinhardt R."/>
            <person name="Weissenbach J."/>
            <person name="Roy S.W."/>
            <person name="Artiguenave F."/>
            <person name="Postlethwait J.H."/>
            <person name="Manak J.R."/>
            <person name="Thompson E.M."/>
            <person name="Jaillon O."/>
            <person name="Du Pasquier L."/>
            <person name="Boudinot P."/>
            <person name="Liberles D.A."/>
            <person name="Volff J.N."/>
            <person name="Philippe H."/>
            <person name="Lenhard B."/>
            <person name="Roest Crollius H."/>
            <person name="Wincker P."/>
            <person name="Chourrout D."/>
        </authorList>
    </citation>
    <scope>NUCLEOTIDE SEQUENCE [LARGE SCALE GENOMIC DNA]</scope>
</reference>
<evidence type="ECO:0000313" key="4">
    <source>
        <dbReference type="Proteomes" id="UP000001307"/>
    </source>
</evidence>
<evidence type="ECO:0000256" key="2">
    <source>
        <dbReference type="SAM" id="MobiDB-lite"/>
    </source>
</evidence>
<feature type="compositionally biased region" description="Basic residues" evidence="2">
    <location>
        <begin position="13"/>
        <end position="22"/>
    </location>
</feature>
<feature type="compositionally biased region" description="Polar residues" evidence="2">
    <location>
        <begin position="78"/>
        <end position="91"/>
    </location>
</feature>
<proteinExistence type="predicted"/>